<keyword evidence="6 7" id="KW-0333">Golgi apparatus</keyword>
<comment type="subcellular location">
    <subcellularLocation>
        <location evidence="1">Endoplasmic reticulum</location>
    </subcellularLocation>
    <subcellularLocation>
        <location evidence="7">Golgi apparatus</location>
        <location evidence="7">cis-Golgi network</location>
    </subcellularLocation>
</comment>
<accession>A0A0F7SM27</accession>
<dbReference type="FunFam" id="3.30.1380.20:FF:000002">
    <property type="entry name" value="Trafficking protein particle complex subunit"/>
    <property type="match status" value="1"/>
</dbReference>
<evidence type="ECO:0000256" key="6">
    <source>
        <dbReference type="ARBA" id="ARBA00023034"/>
    </source>
</evidence>
<dbReference type="InterPro" id="IPR007194">
    <property type="entry name" value="TRAPP_component"/>
</dbReference>
<keyword evidence="3 7" id="KW-0813">Transport</keyword>
<reference evidence="9" key="1">
    <citation type="submission" date="2014-08" db="EMBL/GenBank/DDBJ databases">
        <authorList>
            <person name="Sharma Rahul"/>
            <person name="Thines Marco"/>
        </authorList>
    </citation>
    <scope>NUCLEOTIDE SEQUENCE</scope>
</reference>
<dbReference type="InterPro" id="IPR016696">
    <property type="entry name" value="TRAPP-I_su5"/>
</dbReference>
<evidence type="ECO:0000256" key="1">
    <source>
        <dbReference type="ARBA" id="ARBA00004240"/>
    </source>
</evidence>
<evidence type="ECO:0000256" key="4">
    <source>
        <dbReference type="ARBA" id="ARBA00022824"/>
    </source>
</evidence>
<comment type="similarity">
    <text evidence="2 7">Belongs to the TRAPP small subunits family. BET3 subfamily.</text>
</comment>
<dbReference type="GO" id="GO:0005783">
    <property type="term" value="C:endoplasmic reticulum"/>
    <property type="evidence" value="ECO:0007669"/>
    <property type="project" value="UniProtKB-SubCell"/>
</dbReference>
<feature type="region of interest" description="Disordered" evidence="8">
    <location>
        <begin position="1"/>
        <end position="28"/>
    </location>
</feature>
<keyword evidence="4 7" id="KW-0256">Endoplasmic reticulum</keyword>
<organism evidence="9">
    <name type="scientific">Phaffia rhodozyma</name>
    <name type="common">Yeast</name>
    <name type="synonym">Xanthophyllomyces dendrorhous</name>
    <dbReference type="NCBI Taxonomy" id="264483"/>
    <lineage>
        <taxon>Eukaryota</taxon>
        <taxon>Fungi</taxon>
        <taxon>Dikarya</taxon>
        <taxon>Basidiomycota</taxon>
        <taxon>Agaricomycotina</taxon>
        <taxon>Tremellomycetes</taxon>
        <taxon>Cystofilobasidiales</taxon>
        <taxon>Mrakiaceae</taxon>
        <taxon>Phaffia</taxon>
    </lineage>
</organism>
<protein>
    <recommendedName>
        <fullName evidence="7">Trafficking protein particle complex subunit</fullName>
    </recommendedName>
</protein>
<dbReference type="GO" id="GO:1990072">
    <property type="term" value="C:TRAPPIII protein complex"/>
    <property type="evidence" value="ECO:0007669"/>
    <property type="project" value="TreeGrafter"/>
</dbReference>
<dbReference type="EMBL" id="LN483345">
    <property type="protein sequence ID" value="CDZ98728.1"/>
    <property type="molecule type" value="Genomic_DNA"/>
</dbReference>
<dbReference type="PANTHER" id="PTHR20902">
    <property type="entry name" value="41-2 PROTEIN ANTIGEN-RELATED"/>
    <property type="match status" value="1"/>
</dbReference>
<dbReference type="Pfam" id="PF04051">
    <property type="entry name" value="TRAPP"/>
    <property type="match status" value="1"/>
</dbReference>
<keyword evidence="5 7" id="KW-0931">ER-Golgi transport</keyword>
<name>A0A0F7SM27_PHARH</name>
<evidence type="ECO:0000256" key="2">
    <source>
        <dbReference type="ARBA" id="ARBA00006218"/>
    </source>
</evidence>
<evidence type="ECO:0000256" key="7">
    <source>
        <dbReference type="PIRNR" id="PIRNR017479"/>
    </source>
</evidence>
<evidence type="ECO:0000256" key="3">
    <source>
        <dbReference type="ARBA" id="ARBA00022448"/>
    </source>
</evidence>
<dbReference type="InterPro" id="IPR024096">
    <property type="entry name" value="NO_sig/Golgi_transp_ligand-bd"/>
</dbReference>
<dbReference type="GO" id="GO:0006888">
    <property type="term" value="P:endoplasmic reticulum to Golgi vesicle-mediated transport"/>
    <property type="evidence" value="ECO:0007669"/>
    <property type="project" value="TreeGrafter"/>
</dbReference>
<proteinExistence type="inferred from homology"/>
<evidence type="ECO:0000256" key="8">
    <source>
        <dbReference type="SAM" id="MobiDB-lite"/>
    </source>
</evidence>
<dbReference type="PANTHER" id="PTHR20902:SF0">
    <property type="entry name" value="TRAFFICKING PROTEIN PARTICLE COMPLEX SUBUNIT 5"/>
    <property type="match status" value="1"/>
</dbReference>
<dbReference type="SUPFAM" id="SSF111126">
    <property type="entry name" value="Ligand-binding domain in the NO signalling and Golgi transport"/>
    <property type="match status" value="1"/>
</dbReference>
<dbReference type="AlphaFoldDB" id="A0A0F7SM27"/>
<dbReference type="Gene3D" id="3.30.1380.20">
    <property type="entry name" value="Trafficking protein particle complex subunit 3"/>
    <property type="match status" value="1"/>
</dbReference>
<evidence type="ECO:0000313" key="9">
    <source>
        <dbReference type="EMBL" id="CDZ98728.1"/>
    </source>
</evidence>
<dbReference type="PIRSF" id="PIRSF017479">
    <property type="entry name" value="TRAPP_I_complex_Trs31"/>
    <property type="match status" value="1"/>
</dbReference>
<dbReference type="GO" id="GO:1990070">
    <property type="term" value="C:TRAPPI protein complex"/>
    <property type="evidence" value="ECO:0007669"/>
    <property type="project" value="TreeGrafter"/>
</dbReference>
<dbReference type="GO" id="GO:1990071">
    <property type="term" value="C:TRAPPII protein complex"/>
    <property type="evidence" value="ECO:0007669"/>
    <property type="project" value="TreeGrafter"/>
</dbReference>
<sequence length="251" mass="26998">MASRLSALSIAGQSPTPPPNSVYSSPSSRFSLPITNQSSGVSTPSALNASKRVSQAGNILERPYNKSLRSEISLSAISFLISEIISYCQSRVDSIAELESRLSSLGHHVGTRILSLLLLRNLFSNTSSLKDPKREARLIPTLQFIHSQVYKAAFGKPADGLEKSFGGDDEYQISMNVPPLTQHISIPKDMSTLSCEAFTAGIVEGVLDGLDFPAKVTAHSVPTDGFPQRSVVLIKLDQEVMLREAALAAGR</sequence>
<comment type="subunit">
    <text evidence="7">Part of the multisubunit TRAPP (transport protein particle) complex.</text>
</comment>
<dbReference type="CDD" id="cd14943">
    <property type="entry name" value="TRAPPC5_Trs31"/>
    <property type="match status" value="1"/>
</dbReference>
<evidence type="ECO:0000256" key="5">
    <source>
        <dbReference type="ARBA" id="ARBA00022892"/>
    </source>
</evidence>